<dbReference type="PANTHER" id="PTHR34406:SF1">
    <property type="entry name" value="PROTEIN YCEI"/>
    <property type="match status" value="1"/>
</dbReference>
<evidence type="ECO:0000313" key="5">
    <source>
        <dbReference type="Proteomes" id="UP000598360"/>
    </source>
</evidence>
<feature type="compositionally biased region" description="Basic residues" evidence="2">
    <location>
        <begin position="1"/>
        <end position="10"/>
    </location>
</feature>
<dbReference type="Pfam" id="PF04264">
    <property type="entry name" value="YceI"/>
    <property type="match status" value="1"/>
</dbReference>
<evidence type="ECO:0000313" key="4">
    <source>
        <dbReference type="EMBL" id="MBE9374927.1"/>
    </source>
</evidence>
<dbReference type="PANTHER" id="PTHR34406">
    <property type="entry name" value="PROTEIN YCEI"/>
    <property type="match status" value="1"/>
</dbReference>
<accession>A0A929B811</accession>
<evidence type="ECO:0000259" key="3">
    <source>
        <dbReference type="SMART" id="SM00867"/>
    </source>
</evidence>
<comment type="similarity">
    <text evidence="1">Belongs to the UPF0312 family.</text>
</comment>
<name>A0A929B811_9PSEU</name>
<dbReference type="Pfam" id="PF13620">
    <property type="entry name" value="CarboxypepD_reg"/>
    <property type="match status" value="1"/>
</dbReference>
<keyword evidence="5" id="KW-1185">Reference proteome</keyword>
<feature type="domain" description="Lipid/polyisoprenoid-binding YceI-like" evidence="3">
    <location>
        <begin position="127"/>
        <end position="299"/>
    </location>
</feature>
<dbReference type="Gene3D" id="2.60.40.1120">
    <property type="entry name" value="Carboxypeptidase-like, regulatory domain"/>
    <property type="match status" value="1"/>
</dbReference>
<comment type="caution">
    <text evidence="4">The sequence shown here is derived from an EMBL/GenBank/DDBJ whole genome shotgun (WGS) entry which is preliminary data.</text>
</comment>
<dbReference type="SMART" id="SM00867">
    <property type="entry name" value="YceI"/>
    <property type="match status" value="1"/>
</dbReference>
<dbReference type="Gene3D" id="2.40.128.110">
    <property type="entry name" value="Lipid/polyisoprenoid-binding, YceI-like"/>
    <property type="match status" value="1"/>
</dbReference>
<dbReference type="InterPro" id="IPR036761">
    <property type="entry name" value="TTHA0802/YceI-like_sf"/>
</dbReference>
<feature type="compositionally biased region" description="Low complexity" evidence="2">
    <location>
        <begin position="15"/>
        <end position="25"/>
    </location>
</feature>
<dbReference type="AlphaFoldDB" id="A0A929B811"/>
<dbReference type="EMBL" id="JADEYC010000016">
    <property type="protein sequence ID" value="MBE9374927.1"/>
    <property type="molecule type" value="Genomic_DNA"/>
</dbReference>
<evidence type="ECO:0000256" key="2">
    <source>
        <dbReference type="SAM" id="MobiDB-lite"/>
    </source>
</evidence>
<dbReference type="RefSeq" id="WP_193928375.1">
    <property type="nucleotide sequence ID" value="NZ_JADEYC010000016.1"/>
</dbReference>
<dbReference type="SUPFAM" id="SSF101874">
    <property type="entry name" value="YceI-like"/>
    <property type="match status" value="1"/>
</dbReference>
<dbReference type="InterPro" id="IPR007372">
    <property type="entry name" value="Lipid/polyisoprenoid-bd_YceI"/>
</dbReference>
<reference evidence="4" key="1">
    <citation type="submission" date="2020-10" db="EMBL/GenBank/DDBJ databases">
        <title>Diversity and distribution of actinomycetes associated with coral in the coast of Hainan.</title>
        <authorList>
            <person name="Li F."/>
        </authorList>
    </citation>
    <scope>NUCLEOTIDE SEQUENCE</scope>
    <source>
        <strain evidence="4">HNM0983</strain>
    </source>
</reference>
<evidence type="ECO:0000256" key="1">
    <source>
        <dbReference type="ARBA" id="ARBA00008812"/>
    </source>
</evidence>
<proteinExistence type="inferred from homology"/>
<dbReference type="InterPro" id="IPR008969">
    <property type="entry name" value="CarboxyPept-like_regulatory"/>
</dbReference>
<dbReference type="Proteomes" id="UP000598360">
    <property type="component" value="Unassembled WGS sequence"/>
</dbReference>
<sequence>MILAKLRRRSGGGASSRTNRAGGSSLPPTPLDSGVLSCQAHDEQGRLLPDATVTVVDRLNQQIAQGNTDSYGYFVAAVPPGPHKVSVSAGGFRRKSVKVDVRVNQHVSLGAVHLEPDASLELPQPGIWKFDPTHTEIRFIARHIGMSRIHGQFRNFEGAIRVAPRFEDSRIELVIDAASIDTGVKMRDDHLRSEDFLDVENYPRLRFSSDRLSKVRGDNWVVNGTLTLRGTTSPVELETRYLGNRRWQGPGFDSDVRVACDAKTTLRREDYAVNWQATLAKGIAVVGPTIDIELGVQAVLEQ</sequence>
<organism evidence="4 5">
    <name type="scientific">Saccharopolyspora montiporae</name>
    <dbReference type="NCBI Taxonomy" id="2781240"/>
    <lineage>
        <taxon>Bacteria</taxon>
        <taxon>Bacillati</taxon>
        <taxon>Actinomycetota</taxon>
        <taxon>Actinomycetes</taxon>
        <taxon>Pseudonocardiales</taxon>
        <taxon>Pseudonocardiaceae</taxon>
        <taxon>Saccharopolyspora</taxon>
    </lineage>
</organism>
<feature type="region of interest" description="Disordered" evidence="2">
    <location>
        <begin position="1"/>
        <end position="35"/>
    </location>
</feature>
<gene>
    <name evidence="4" type="ORF">IQ251_10775</name>
</gene>
<protein>
    <submittedName>
        <fullName evidence="4">YceI family protein</fullName>
    </submittedName>
</protein>
<dbReference type="SUPFAM" id="SSF49464">
    <property type="entry name" value="Carboxypeptidase regulatory domain-like"/>
    <property type="match status" value="1"/>
</dbReference>